<dbReference type="AlphaFoldDB" id="D7G399"/>
<proteinExistence type="predicted"/>
<dbReference type="InParanoid" id="D7G399"/>
<accession>D7G399</accession>
<evidence type="ECO:0000313" key="3">
    <source>
        <dbReference type="Proteomes" id="UP000002630"/>
    </source>
</evidence>
<keyword evidence="3" id="KW-1185">Reference proteome</keyword>
<sequence length="248" mass="26192">MNIVHLAVPGIASSGARHLSPLEIVVDPATLYRYERTTEGALLAFDKMTIEQGAASASSATADVTGDWVVYLARSANEGLAYINAAANPSTGLFSLGSTFTIQTGWDVEFIAAHPDGTRLYDFIQRLYAGRTSNGKVVGNASLVAYRTHTETPSTLSPTQAPTPAPTATPDPTPSPTVSRLGNSNEISPPELISAELSETESLFALSFNRTCYCTAGAGVAELSELSFPPALCGHDFVTGVYDQRFVV</sequence>
<dbReference type="Proteomes" id="UP000002630">
    <property type="component" value="Linkage Group LG09"/>
</dbReference>
<feature type="region of interest" description="Disordered" evidence="1">
    <location>
        <begin position="150"/>
        <end position="186"/>
    </location>
</feature>
<reference evidence="2 3" key="1">
    <citation type="journal article" date="2010" name="Nature">
        <title>The Ectocarpus genome and the independent evolution of multicellularity in brown algae.</title>
        <authorList>
            <person name="Cock J.M."/>
            <person name="Sterck L."/>
            <person name="Rouze P."/>
            <person name="Scornet D."/>
            <person name="Allen A.E."/>
            <person name="Amoutzias G."/>
            <person name="Anthouard V."/>
            <person name="Artiguenave F."/>
            <person name="Aury J.M."/>
            <person name="Badger J.H."/>
            <person name="Beszteri B."/>
            <person name="Billiau K."/>
            <person name="Bonnet E."/>
            <person name="Bothwell J.H."/>
            <person name="Bowler C."/>
            <person name="Boyen C."/>
            <person name="Brownlee C."/>
            <person name="Carrano C.J."/>
            <person name="Charrier B."/>
            <person name="Cho G.Y."/>
            <person name="Coelho S.M."/>
            <person name="Collen J."/>
            <person name="Corre E."/>
            <person name="Da Silva C."/>
            <person name="Delage L."/>
            <person name="Delaroque N."/>
            <person name="Dittami S.M."/>
            <person name="Doulbeau S."/>
            <person name="Elias M."/>
            <person name="Farnham G."/>
            <person name="Gachon C.M."/>
            <person name="Gschloessl B."/>
            <person name="Heesch S."/>
            <person name="Jabbari K."/>
            <person name="Jubin C."/>
            <person name="Kawai H."/>
            <person name="Kimura K."/>
            <person name="Kloareg B."/>
            <person name="Kupper F.C."/>
            <person name="Lang D."/>
            <person name="Le Bail A."/>
            <person name="Leblanc C."/>
            <person name="Lerouge P."/>
            <person name="Lohr M."/>
            <person name="Lopez P.J."/>
            <person name="Martens C."/>
            <person name="Maumus F."/>
            <person name="Michel G."/>
            <person name="Miranda-Saavedra D."/>
            <person name="Morales J."/>
            <person name="Moreau H."/>
            <person name="Motomura T."/>
            <person name="Nagasato C."/>
            <person name="Napoli C.A."/>
            <person name="Nelson D.R."/>
            <person name="Nyvall-Collen P."/>
            <person name="Peters A.F."/>
            <person name="Pommier C."/>
            <person name="Potin P."/>
            <person name="Poulain J."/>
            <person name="Quesneville H."/>
            <person name="Read B."/>
            <person name="Rensing S.A."/>
            <person name="Ritter A."/>
            <person name="Rousvoal S."/>
            <person name="Samanta M."/>
            <person name="Samson G."/>
            <person name="Schroeder D.C."/>
            <person name="Segurens B."/>
            <person name="Strittmatter M."/>
            <person name="Tonon T."/>
            <person name="Tregear J.W."/>
            <person name="Valentin K."/>
            <person name="von Dassow P."/>
            <person name="Yamagishi T."/>
            <person name="Van de Peer Y."/>
            <person name="Wincker P."/>
        </authorList>
    </citation>
    <scope>NUCLEOTIDE SEQUENCE [LARGE SCALE GENOMIC DNA]</scope>
    <source>
        <strain evidence="3">Ec32 / CCAP1310/4</strain>
    </source>
</reference>
<dbReference type="EMBL" id="FN649734">
    <property type="protein sequence ID" value="CBJ26946.1"/>
    <property type="molecule type" value="Genomic_DNA"/>
</dbReference>
<evidence type="ECO:0000313" key="2">
    <source>
        <dbReference type="EMBL" id="CBJ26946.1"/>
    </source>
</evidence>
<name>D7G399_ECTSI</name>
<evidence type="ECO:0000256" key="1">
    <source>
        <dbReference type="SAM" id="MobiDB-lite"/>
    </source>
</evidence>
<feature type="compositionally biased region" description="Pro residues" evidence="1">
    <location>
        <begin position="161"/>
        <end position="175"/>
    </location>
</feature>
<organism evidence="2 3">
    <name type="scientific">Ectocarpus siliculosus</name>
    <name type="common">Brown alga</name>
    <name type="synonym">Conferva siliculosa</name>
    <dbReference type="NCBI Taxonomy" id="2880"/>
    <lineage>
        <taxon>Eukaryota</taxon>
        <taxon>Sar</taxon>
        <taxon>Stramenopiles</taxon>
        <taxon>Ochrophyta</taxon>
        <taxon>PX clade</taxon>
        <taxon>Phaeophyceae</taxon>
        <taxon>Ectocarpales</taxon>
        <taxon>Ectocarpaceae</taxon>
        <taxon>Ectocarpus</taxon>
    </lineage>
</organism>
<dbReference type="EMBL" id="FN648708">
    <property type="protein sequence ID" value="CBJ26946.1"/>
    <property type="molecule type" value="Genomic_DNA"/>
</dbReference>
<gene>
    <name evidence="2" type="ORF">Esi_0050_0105</name>
</gene>
<protein>
    <submittedName>
        <fullName evidence="2">Uncharacterized protein</fullName>
    </submittedName>
</protein>